<comment type="caution">
    <text evidence="2">The sequence shown here is derived from an EMBL/GenBank/DDBJ whole genome shotgun (WGS) entry which is preliminary data.</text>
</comment>
<protein>
    <submittedName>
        <fullName evidence="2">Uncharacterized protein</fullName>
    </submittedName>
</protein>
<proteinExistence type="predicted"/>
<gene>
    <name evidence="2" type="ORF">EU93_0574</name>
</gene>
<dbReference type="OrthoDB" id="542266at2"/>
<evidence type="ECO:0000313" key="3">
    <source>
        <dbReference type="Proteomes" id="UP000030491"/>
    </source>
</evidence>
<keyword evidence="1" id="KW-1133">Transmembrane helix</keyword>
<dbReference type="AlphaFoldDB" id="A0A0A1ZS96"/>
<name>A0A0A1ZS96_PROMR</name>
<keyword evidence="1" id="KW-0472">Membrane</keyword>
<organism evidence="2 3">
    <name type="scientific">Prochlorococcus marinus str. MIT 9116</name>
    <dbReference type="NCBI Taxonomy" id="167544"/>
    <lineage>
        <taxon>Bacteria</taxon>
        <taxon>Bacillati</taxon>
        <taxon>Cyanobacteriota</taxon>
        <taxon>Cyanophyceae</taxon>
        <taxon>Synechococcales</taxon>
        <taxon>Prochlorococcaceae</taxon>
        <taxon>Prochlorococcus</taxon>
    </lineage>
</organism>
<sequence>MLMKYFIYTALKPYQEIFEILESLMRMEKIMDTKSENWNLYNDKIPIWFYKMIIMMGVSVFLGFLLILIGSI</sequence>
<reference evidence="3" key="1">
    <citation type="journal article" date="2014" name="Sci. Data">
        <title>Genomes of diverse isolates of the marine cyanobacterium Prochlorococcus.</title>
        <authorList>
            <person name="Biller S."/>
            <person name="Berube P."/>
            <person name="Thompson J."/>
            <person name="Kelly L."/>
            <person name="Roggensack S."/>
            <person name="Awad L."/>
            <person name="Roache-Johnson K."/>
            <person name="Ding H."/>
            <person name="Giovannoni S.J."/>
            <person name="Moore L.R."/>
            <person name="Chisholm S.W."/>
        </authorList>
    </citation>
    <scope>NUCLEOTIDE SEQUENCE [LARGE SCALE GENOMIC DNA]</scope>
</reference>
<dbReference type="EMBL" id="JNAJ01000008">
    <property type="protein sequence ID" value="KGF92310.1"/>
    <property type="molecule type" value="Genomic_DNA"/>
</dbReference>
<evidence type="ECO:0000313" key="2">
    <source>
        <dbReference type="EMBL" id="KGF92310.1"/>
    </source>
</evidence>
<feature type="transmembrane region" description="Helical" evidence="1">
    <location>
        <begin position="47"/>
        <end position="69"/>
    </location>
</feature>
<evidence type="ECO:0000256" key="1">
    <source>
        <dbReference type="SAM" id="Phobius"/>
    </source>
</evidence>
<keyword evidence="1" id="KW-0812">Transmembrane</keyword>
<dbReference type="Proteomes" id="UP000030491">
    <property type="component" value="Unassembled WGS sequence"/>
</dbReference>
<accession>A0A0A1ZS96</accession>